<protein>
    <submittedName>
        <fullName evidence="1">Uncharacterized protein</fullName>
    </submittedName>
</protein>
<dbReference type="AlphaFoldDB" id="A0A225E3H8"/>
<dbReference type="EMBL" id="NIDE01000001">
    <property type="protein sequence ID" value="OWK46304.1"/>
    <property type="molecule type" value="Genomic_DNA"/>
</dbReference>
<proteinExistence type="predicted"/>
<dbReference type="Proteomes" id="UP000214646">
    <property type="component" value="Unassembled WGS sequence"/>
</dbReference>
<sequence>MLEQRAMLPLDHLRGMTPGADATLAALAAGKNEVTLTTRGKLLVLVSRIAPWLIDHFAKKKIRKLFQDEITARKQTGA</sequence>
<evidence type="ECO:0000313" key="2">
    <source>
        <dbReference type="Proteomes" id="UP000214646"/>
    </source>
</evidence>
<name>A0A225E3H8_9BACT</name>
<reference evidence="2" key="1">
    <citation type="submission" date="2017-06" db="EMBL/GenBank/DDBJ databases">
        <title>Genome analysis of Fimbriiglobus ruber SP5, the first member of the order Planctomycetales with confirmed chitinolytic capability.</title>
        <authorList>
            <person name="Ravin N.V."/>
            <person name="Rakitin A.L."/>
            <person name="Ivanova A.A."/>
            <person name="Beletsky A.V."/>
            <person name="Kulichevskaya I.S."/>
            <person name="Mardanov A.V."/>
            <person name="Dedysh S.N."/>
        </authorList>
    </citation>
    <scope>NUCLEOTIDE SEQUENCE [LARGE SCALE GENOMIC DNA]</scope>
    <source>
        <strain evidence="2">SP5</strain>
    </source>
</reference>
<organism evidence="1 2">
    <name type="scientific">Fimbriiglobus ruber</name>
    <dbReference type="NCBI Taxonomy" id="1908690"/>
    <lineage>
        <taxon>Bacteria</taxon>
        <taxon>Pseudomonadati</taxon>
        <taxon>Planctomycetota</taxon>
        <taxon>Planctomycetia</taxon>
        <taxon>Gemmatales</taxon>
        <taxon>Gemmataceae</taxon>
        <taxon>Fimbriiglobus</taxon>
    </lineage>
</organism>
<accession>A0A225E3H8</accession>
<evidence type="ECO:0000313" key="1">
    <source>
        <dbReference type="EMBL" id="OWK46304.1"/>
    </source>
</evidence>
<gene>
    <name evidence="1" type="ORF">FRUB_00003</name>
</gene>
<keyword evidence="2" id="KW-1185">Reference proteome</keyword>
<comment type="caution">
    <text evidence="1">The sequence shown here is derived from an EMBL/GenBank/DDBJ whole genome shotgun (WGS) entry which is preliminary data.</text>
</comment>